<dbReference type="PANTHER" id="PTHR31302:SF32">
    <property type="entry name" value="PHOSPHOESTERASE"/>
    <property type="match status" value="1"/>
</dbReference>
<dbReference type="InterPro" id="IPR029052">
    <property type="entry name" value="Metallo-depent_PP-like"/>
</dbReference>
<accession>A0ABP3KJY7</accession>
<keyword evidence="1" id="KW-0812">Transmembrane</keyword>
<evidence type="ECO:0000259" key="2">
    <source>
        <dbReference type="Pfam" id="PF00149"/>
    </source>
</evidence>
<dbReference type="RefSeq" id="WP_343836646.1">
    <property type="nucleotide sequence ID" value="NZ_BAAADO010000001.1"/>
</dbReference>
<proteinExistence type="predicted"/>
<protein>
    <submittedName>
        <fullName evidence="3">Metallophosphoesterase family protein</fullName>
    </submittedName>
</protein>
<dbReference type="Pfam" id="PF00149">
    <property type="entry name" value="Metallophos"/>
    <property type="match status" value="1"/>
</dbReference>
<feature type="domain" description="Calcineurin-like phosphoesterase" evidence="2">
    <location>
        <begin position="47"/>
        <end position="207"/>
    </location>
</feature>
<comment type="caution">
    <text evidence="3">The sequence shown here is derived from an EMBL/GenBank/DDBJ whole genome shotgun (WGS) entry which is preliminary data.</text>
</comment>
<reference evidence="4" key="1">
    <citation type="journal article" date="2019" name="Int. J. Syst. Evol. Microbiol.">
        <title>The Global Catalogue of Microorganisms (GCM) 10K type strain sequencing project: providing services to taxonomists for standard genome sequencing and annotation.</title>
        <authorList>
            <consortium name="The Broad Institute Genomics Platform"/>
            <consortium name="The Broad Institute Genome Sequencing Center for Infectious Disease"/>
            <person name="Wu L."/>
            <person name="Ma J."/>
        </authorList>
    </citation>
    <scope>NUCLEOTIDE SEQUENCE [LARGE SCALE GENOMIC DNA]</scope>
    <source>
        <strain evidence="4">JCM 12389</strain>
    </source>
</reference>
<name>A0ABP3KJY7_9BACI</name>
<evidence type="ECO:0000313" key="4">
    <source>
        <dbReference type="Proteomes" id="UP001500880"/>
    </source>
</evidence>
<keyword evidence="1" id="KW-0472">Membrane</keyword>
<evidence type="ECO:0000313" key="3">
    <source>
        <dbReference type="EMBL" id="GAA0481293.1"/>
    </source>
</evidence>
<dbReference type="SUPFAM" id="SSF56300">
    <property type="entry name" value="Metallo-dependent phosphatases"/>
    <property type="match status" value="1"/>
</dbReference>
<gene>
    <name evidence="3" type="ORF">GCM10008986_02440</name>
</gene>
<feature type="transmembrane region" description="Helical" evidence="1">
    <location>
        <begin position="6"/>
        <end position="24"/>
    </location>
</feature>
<evidence type="ECO:0000256" key="1">
    <source>
        <dbReference type="SAM" id="Phobius"/>
    </source>
</evidence>
<dbReference type="InterPro" id="IPR051158">
    <property type="entry name" value="Metallophosphoesterase_sf"/>
</dbReference>
<dbReference type="EMBL" id="BAAADO010000001">
    <property type="protein sequence ID" value="GAA0481293.1"/>
    <property type="molecule type" value="Genomic_DNA"/>
</dbReference>
<dbReference type="InterPro" id="IPR004843">
    <property type="entry name" value="Calcineurin-like_PHP"/>
</dbReference>
<dbReference type="Gene3D" id="3.60.21.10">
    <property type="match status" value="1"/>
</dbReference>
<dbReference type="Proteomes" id="UP001500880">
    <property type="component" value="Unassembled WGS sequence"/>
</dbReference>
<dbReference type="PANTHER" id="PTHR31302">
    <property type="entry name" value="TRANSMEMBRANE PROTEIN WITH METALLOPHOSPHOESTERASE DOMAIN-RELATED"/>
    <property type="match status" value="1"/>
</dbReference>
<organism evidence="3 4">
    <name type="scientific">Salinibacillus aidingensis</name>
    <dbReference type="NCBI Taxonomy" id="237684"/>
    <lineage>
        <taxon>Bacteria</taxon>
        <taxon>Bacillati</taxon>
        <taxon>Bacillota</taxon>
        <taxon>Bacilli</taxon>
        <taxon>Bacillales</taxon>
        <taxon>Bacillaceae</taxon>
        <taxon>Salinibacillus</taxon>
    </lineage>
</organism>
<keyword evidence="4" id="KW-1185">Reference proteome</keyword>
<sequence>MLIYLIIFVIIGGISLLLYMYILAHNNHLEKVTIFDKNFPSSSERLNIFFISDVHKRLINQSVLHSLDQIDVTIIGGDLCEKNVPLRYVEENILKLRELNAPIFFVWGNNDIEVNAYKLVSLLSRHKVTILADSSFVWTLSSGDRIQLAGLHSLYLRQVLTSKYFENIWKPDVSYTILANHEPESYDLLNKEQKEQVNLVLSGHTHGGQIRFLGFGLRNKGGWKKVGHQHFLVSEGYGTSTLPLRLGTRAECHCITIQSPS</sequence>
<keyword evidence="1" id="KW-1133">Transmembrane helix</keyword>